<dbReference type="Pfam" id="PF00005">
    <property type="entry name" value="ABC_tran"/>
    <property type="match status" value="1"/>
</dbReference>
<dbReference type="InterPro" id="IPR008995">
    <property type="entry name" value="Mo/tungstate-bd_C_term_dom"/>
</dbReference>
<dbReference type="STRING" id="1420851.AU255_12605"/>
<dbReference type="InterPro" id="IPR047641">
    <property type="entry name" value="ABC_transpr_MalK/UgpC-like"/>
</dbReference>
<dbReference type="InterPro" id="IPR003593">
    <property type="entry name" value="AAA+_ATPase"/>
</dbReference>
<dbReference type="SMART" id="SM00382">
    <property type="entry name" value="AAA"/>
    <property type="match status" value="1"/>
</dbReference>
<dbReference type="SUPFAM" id="SSF52540">
    <property type="entry name" value="P-loop containing nucleoside triphosphate hydrolases"/>
    <property type="match status" value="1"/>
</dbReference>
<dbReference type="GO" id="GO:0055052">
    <property type="term" value="C:ATP-binding cassette (ABC) transporter complex, substrate-binding subunit-containing"/>
    <property type="evidence" value="ECO:0007669"/>
    <property type="project" value="TreeGrafter"/>
</dbReference>
<dbReference type="AlphaFoldDB" id="A0A1V8MBA8"/>
<dbReference type="GO" id="GO:0016887">
    <property type="term" value="F:ATP hydrolysis activity"/>
    <property type="evidence" value="ECO:0007669"/>
    <property type="project" value="InterPro"/>
</dbReference>
<dbReference type="SUPFAM" id="SSF50331">
    <property type="entry name" value="MOP-like"/>
    <property type="match status" value="1"/>
</dbReference>
<evidence type="ECO:0000313" key="6">
    <source>
        <dbReference type="EMBL" id="OQK18613.1"/>
    </source>
</evidence>
<protein>
    <recommendedName>
        <fullName evidence="5">ABC transporter domain-containing protein</fullName>
    </recommendedName>
</protein>
<dbReference type="EMBL" id="LPUF01000001">
    <property type="protein sequence ID" value="OQK18613.1"/>
    <property type="molecule type" value="Genomic_DNA"/>
</dbReference>
<dbReference type="InterPro" id="IPR003439">
    <property type="entry name" value="ABC_transporter-like_ATP-bd"/>
</dbReference>
<dbReference type="InterPro" id="IPR012340">
    <property type="entry name" value="NA-bd_OB-fold"/>
</dbReference>
<dbReference type="Proteomes" id="UP000191980">
    <property type="component" value="Unassembled WGS sequence"/>
</dbReference>
<dbReference type="InterPro" id="IPR013611">
    <property type="entry name" value="Transp-assoc_OB_typ2"/>
</dbReference>
<sequence length="356" mass="39207">MANITLKNVGIELGSGDKAFAIHGISIDIAEGEFIVFVGPSGSGKSTVLRAIAGLESIAQGEIWIGDERVDQSPPTKRGLAMVFQNYALYPNMTVAENMGFALKLARVSRSQIKDQVYEAAALLRIEHLLTRKPKELSGGQRQRVAIGRAIVRHPKAFLFDEPLSNLDAGLRNHMRIELLNLHRKLDATMLYVTHDQVEAMTLADRIVLFSTNGVEQIGTPQALFNNPINRYVAEFIGTPKMNMLPAHMEKDAVVLSSGEVVSRAAFETQQDESFTLGIRPRHIQISEEGNVSGEVVLVERLGDEHLLHIKINASDELIIVSTQDSSIKEQQKIGLEFSSELLKYFAADGKALKVV</sequence>
<dbReference type="RefSeq" id="WP_080523211.1">
    <property type="nucleotide sequence ID" value="NZ_LPUF01000001.1"/>
</dbReference>
<dbReference type="PANTHER" id="PTHR43875:SF3">
    <property type="entry name" value="MALTOSE_MALTODEXTRIN IMPORT ATP-BINDING PROTEIN MALK"/>
    <property type="match status" value="1"/>
</dbReference>
<dbReference type="Gene3D" id="2.40.50.100">
    <property type="match status" value="1"/>
</dbReference>
<keyword evidence="3" id="KW-0547">Nucleotide-binding</keyword>
<keyword evidence="1" id="KW-0813">Transport</keyword>
<keyword evidence="2" id="KW-0762">Sugar transport</keyword>
<dbReference type="Pfam" id="PF08402">
    <property type="entry name" value="TOBE_2"/>
    <property type="match status" value="1"/>
</dbReference>
<dbReference type="PROSITE" id="PS50893">
    <property type="entry name" value="ABC_TRANSPORTER_2"/>
    <property type="match status" value="1"/>
</dbReference>
<dbReference type="GO" id="GO:0015423">
    <property type="term" value="F:ABC-type maltose transporter activity"/>
    <property type="evidence" value="ECO:0007669"/>
    <property type="project" value="TreeGrafter"/>
</dbReference>
<dbReference type="InterPro" id="IPR027417">
    <property type="entry name" value="P-loop_NTPase"/>
</dbReference>
<organism evidence="6 7">
    <name type="scientific">Methyloprofundus sedimenti</name>
    <dbReference type="NCBI Taxonomy" id="1420851"/>
    <lineage>
        <taxon>Bacteria</taxon>
        <taxon>Pseudomonadati</taxon>
        <taxon>Pseudomonadota</taxon>
        <taxon>Gammaproteobacteria</taxon>
        <taxon>Methylococcales</taxon>
        <taxon>Methylococcaceae</taxon>
        <taxon>Methyloprofundus</taxon>
    </lineage>
</organism>
<evidence type="ECO:0000259" key="5">
    <source>
        <dbReference type="PROSITE" id="PS50893"/>
    </source>
</evidence>
<proteinExistence type="predicted"/>
<evidence type="ECO:0000256" key="2">
    <source>
        <dbReference type="ARBA" id="ARBA00022597"/>
    </source>
</evidence>
<dbReference type="InterPro" id="IPR017871">
    <property type="entry name" value="ABC_transporter-like_CS"/>
</dbReference>
<dbReference type="Gene3D" id="3.40.50.300">
    <property type="entry name" value="P-loop containing nucleotide triphosphate hydrolases"/>
    <property type="match status" value="1"/>
</dbReference>
<dbReference type="GO" id="GO:0005524">
    <property type="term" value="F:ATP binding"/>
    <property type="evidence" value="ECO:0007669"/>
    <property type="project" value="UniProtKB-KW"/>
</dbReference>
<dbReference type="NCBIfam" id="NF008653">
    <property type="entry name" value="PRK11650.1"/>
    <property type="match status" value="1"/>
</dbReference>
<evidence type="ECO:0000256" key="4">
    <source>
        <dbReference type="ARBA" id="ARBA00022840"/>
    </source>
</evidence>
<dbReference type="PANTHER" id="PTHR43875">
    <property type="entry name" value="MALTODEXTRIN IMPORT ATP-BINDING PROTEIN MSMX"/>
    <property type="match status" value="1"/>
</dbReference>
<name>A0A1V8MBA8_9GAMM</name>
<feature type="domain" description="ABC transporter" evidence="5">
    <location>
        <begin position="4"/>
        <end position="237"/>
    </location>
</feature>
<dbReference type="Gene3D" id="2.40.50.140">
    <property type="entry name" value="Nucleic acid-binding proteins"/>
    <property type="match status" value="1"/>
</dbReference>
<keyword evidence="7" id="KW-1185">Reference proteome</keyword>
<dbReference type="FunFam" id="3.40.50.300:FF:000042">
    <property type="entry name" value="Maltose/maltodextrin ABC transporter, ATP-binding protein"/>
    <property type="match status" value="1"/>
</dbReference>
<accession>A0A1V8MBA8</accession>
<dbReference type="PROSITE" id="PS00211">
    <property type="entry name" value="ABC_TRANSPORTER_1"/>
    <property type="match status" value="1"/>
</dbReference>
<dbReference type="OrthoDB" id="9802264at2"/>
<gene>
    <name evidence="6" type="ORF">AU255_12605</name>
</gene>
<dbReference type="GO" id="GO:1990060">
    <property type="term" value="C:maltose transport complex"/>
    <property type="evidence" value="ECO:0007669"/>
    <property type="project" value="TreeGrafter"/>
</dbReference>
<evidence type="ECO:0000256" key="1">
    <source>
        <dbReference type="ARBA" id="ARBA00022448"/>
    </source>
</evidence>
<comment type="caution">
    <text evidence="6">The sequence shown here is derived from an EMBL/GenBank/DDBJ whole genome shotgun (WGS) entry which is preliminary data.</text>
</comment>
<keyword evidence="4" id="KW-0067">ATP-binding</keyword>
<evidence type="ECO:0000256" key="3">
    <source>
        <dbReference type="ARBA" id="ARBA00022741"/>
    </source>
</evidence>
<reference evidence="6 7" key="1">
    <citation type="submission" date="2015-12" db="EMBL/GenBank/DDBJ databases">
        <authorList>
            <person name="Shamseldin A."/>
            <person name="Moawad H."/>
            <person name="Abd El-Rahim W.M."/>
            <person name="Sadowsky M.J."/>
        </authorList>
    </citation>
    <scope>NUCLEOTIDE SEQUENCE [LARGE SCALE GENOMIC DNA]</scope>
    <source>
        <strain evidence="6 7">WF1</strain>
    </source>
</reference>
<evidence type="ECO:0000313" key="7">
    <source>
        <dbReference type="Proteomes" id="UP000191980"/>
    </source>
</evidence>